<dbReference type="PANTHER" id="PTHR48085">
    <property type="entry name" value="CADMIUM/ZINC-TRANSPORTING ATPASE HMA2-RELATED"/>
    <property type="match status" value="1"/>
</dbReference>
<dbReference type="InterPro" id="IPR018303">
    <property type="entry name" value="ATPase_P-typ_P_site"/>
</dbReference>
<dbReference type="SUPFAM" id="SSF56784">
    <property type="entry name" value="HAD-like"/>
    <property type="match status" value="1"/>
</dbReference>
<evidence type="ECO:0000256" key="6">
    <source>
        <dbReference type="ARBA" id="ARBA00022989"/>
    </source>
</evidence>
<dbReference type="GO" id="GO:0005524">
    <property type="term" value="F:ATP binding"/>
    <property type="evidence" value="ECO:0007669"/>
    <property type="project" value="UniProtKB-UniRule"/>
</dbReference>
<dbReference type="EC" id="7.2.2.12" evidence="8"/>
<evidence type="ECO:0000256" key="1">
    <source>
        <dbReference type="ARBA" id="ARBA00004370"/>
    </source>
</evidence>
<feature type="domain" description="P-type ATPase A" evidence="11">
    <location>
        <begin position="138"/>
        <end position="237"/>
    </location>
</feature>
<comment type="subcellular location">
    <subcellularLocation>
        <location evidence="10">Cell membrane</location>
    </subcellularLocation>
    <subcellularLocation>
        <location evidence="1">Membrane</location>
    </subcellularLocation>
</comment>
<keyword evidence="10" id="KW-0067">ATP-binding</keyword>
<dbReference type="AlphaFoldDB" id="A0A9D2GXS1"/>
<dbReference type="InterPro" id="IPR001757">
    <property type="entry name" value="P_typ_ATPase"/>
</dbReference>
<dbReference type="InterPro" id="IPR051014">
    <property type="entry name" value="Cation_Transport_ATPase_IB"/>
</dbReference>
<evidence type="ECO:0000256" key="10">
    <source>
        <dbReference type="RuleBase" id="RU362081"/>
    </source>
</evidence>
<feature type="transmembrane region" description="Helical" evidence="10">
    <location>
        <begin position="594"/>
        <end position="614"/>
    </location>
</feature>
<dbReference type="NCBIfam" id="TIGR01494">
    <property type="entry name" value="ATPase_P-type"/>
    <property type="match status" value="1"/>
</dbReference>
<dbReference type="EMBL" id="DXAV01000028">
    <property type="protein sequence ID" value="HIZ91141.1"/>
    <property type="molecule type" value="Genomic_DNA"/>
</dbReference>
<dbReference type="Gene3D" id="3.40.1110.10">
    <property type="entry name" value="Calcium-transporting ATPase, cytoplasmic domain N"/>
    <property type="match status" value="1"/>
</dbReference>
<keyword evidence="3 10" id="KW-0812">Transmembrane</keyword>
<dbReference type="GO" id="GO:0046872">
    <property type="term" value="F:metal ion binding"/>
    <property type="evidence" value="ECO:0007669"/>
    <property type="project" value="UniProtKB-KW"/>
</dbReference>
<keyword evidence="6 10" id="KW-1133">Transmembrane helix</keyword>
<evidence type="ECO:0000256" key="7">
    <source>
        <dbReference type="ARBA" id="ARBA00023136"/>
    </source>
</evidence>
<dbReference type="SUPFAM" id="SSF81665">
    <property type="entry name" value="Calcium ATPase, transmembrane domain M"/>
    <property type="match status" value="1"/>
</dbReference>
<comment type="catalytic activity">
    <reaction evidence="9">
        <text>Zn(2+)(in) + ATP + H2O = Zn(2+)(out) + ADP + phosphate + H(+)</text>
        <dbReference type="Rhea" id="RHEA:20621"/>
        <dbReference type="ChEBI" id="CHEBI:15377"/>
        <dbReference type="ChEBI" id="CHEBI:15378"/>
        <dbReference type="ChEBI" id="CHEBI:29105"/>
        <dbReference type="ChEBI" id="CHEBI:30616"/>
        <dbReference type="ChEBI" id="CHEBI:43474"/>
        <dbReference type="ChEBI" id="CHEBI:456216"/>
        <dbReference type="EC" id="7.2.2.12"/>
    </reaction>
</comment>
<organism evidence="12 13">
    <name type="scientific">Candidatus Bacteroides merdavium</name>
    <dbReference type="NCBI Taxonomy" id="2838472"/>
    <lineage>
        <taxon>Bacteria</taxon>
        <taxon>Pseudomonadati</taxon>
        <taxon>Bacteroidota</taxon>
        <taxon>Bacteroidia</taxon>
        <taxon>Bacteroidales</taxon>
        <taxon>Bacteroidaceae</taxon>
        <taxon>Bacteroides</taxon>
    </lineage>
</organism>
<keyword evidence="5" id="KW-1278">Translocase</keyword>
<feature type="transmembrane region" description="Helical" evidence="10">
    <location>
        <begin position="620"/>
        <end position="639"/>
    </location>
</feature>
<accession>A0A9D2GXS1</accession>
<dbReference type="SFLD" id="SFLDF00027">
    <property type="entry name" value="p-type_atpase"/>
    <property type="match status" value="1"/>
</dbReference>
<dbReference type="InterPro" id="IPR023299">
    <property type="entry name" value="ATPase_P-typ_cyto_dom_N"/>
</dbReference>
<feature type="transmembrane region" description="Helical" evidence="10">
    <location>
        <begin position="49"/>
        <end position="71"/>
    </location>
</feature>
<reference evidence="12" key="1">
    <citation type="journal article" date="2021" name="PeerJ">
        <title>Extensive microbial diversity within the chicken gut microbiome revealed by metagenomics and culture.</title>
        <authorList>
            <person name="Gilroy R."/>
            <person name="Ravi A."/>
            <person name="Getino M."/>
            <person name="Pursley I."/>
            <person name="Horton D.L."/>
            <person name="Alikhan N.F."/>
            <person name="Baker D."/>
            <person name="Gharbi K."/>
            <person name="Hall N."/>
            <person name="Watson M."/>
            <person name="Adriaenssens E.M."/>
            <person name="Foster-Nyarko E."/>
            <person name="Jarju S."/>
            <person name="Secka A."/>
            <person name="Antonio M."/>
            <person name="Oren A."/>
            <person name="Chaudhuri R.R."/>
            <person name="La Ragione R."/>
            <person name="Hildebrand F."/>
            <person name="Pallen M.J."/>
        </authorList>
    </citation>
    <scope>NUCLEOTIDE SEQUENCE</scope>
    <source>
        <strain evidence="12">CHK118-2852</strain>
    </source>
</reference>
<dbReference type="PROSITE" id="PS00154">
    <property type="entry name" value="ATPASE_E1_E2"/>
    <property type="match status" value="1"/>
</dbReference>
<dbReference type="InterPro" id="IPR023298">
    <property type="entry name" value="ATPase_P-typ_TM_dom_sf"/>
</dbReference>
<dbReference type="Gene3D" id="3.40.50.1000">
    <property type="entry name" value="HAD superfamily/HAD-like"/>
    <property type="match status" value="1"/>
</dbReference>
<keyword evidence="10" id="KW-0547">Nucleotide-binding</keyword>
<dbReference type="GO" id="GO:0005886">
    <property type="term" value="C:plasma membrane"/>
    <property type="evidence" value="ECO:0007669"/>
    <property type="project" value="UniProtKB-SubCell"/>
</dbReference>
<dbReference type="InterPro" id="IPR027256">
    <property type="entry name" value="P-typ_ATPase_IB"/>
</dbReference>
<feature type="transmembrane region" description="Helical" evidence="10">
    <location>
        <begin position="290"/>
        <end position="314"/>
    </location>
</feature>
<dbReference type="GO" id="GO:0016463">
    <property type="term" value="F:P-type zinc transporter activity"/>
    <property type="evidence" value="ECO:0007669"/>
    <property type="project" value="UniProtKB-EC"/>
</dbReference>
<dbReference type="Gene3D" id="2.70.150.10">
    <property type="entry name" value="Calcium-transporting ATPase, cytoplasmic transduction domain A"/>
    <property type="match status" value="1"/>
</dbReference>
<evidence type="ECO:0000313" key="12">
    <source>
        <dbReference type="EMBL" id="HIZ91141.1"/>
    </source>
</evidence>
<keyword evidence="10" id="KW-1003">Cell membrane</keyword>
<comment type="caution">
    <text evidence="12">The sequence shown here is derived from an EMBL/GenBank/DDBJ whole genome shotgun (WGS) entry which is preliminary data.</text>
</comment>
<evidence type="ECO:0000259" key="11">
    <source>
        <dbReference type="Pfam" id="PF00122"/>
    </source>
</evidence>
<dbReference type="Pfam" id="PF00702">
    <property type="entry name" value="Hydrolase"/>
    <property type="match status" value="1"/>
</dbReference>
<gene>
    <name evidence="12" type="ORF">H9807_03330</name>
</gene>
<dbReference type="PRINTS" id="PR00941">
    <property type="entry name" value="CDATPASE"/>
</dbReference>
<dbReference type="NCBIfam" id="TIGR01525">
    <property type="entry name" value="ATPase-IB_hvy"/>
    <property type="match status" value="1"/>
</dbReference>
<keyword evidence="4 10" id="KW-0479">Metal-binding</keyword>
<dbReference type="InterPro" id="IPR044492">
    <property type="entry name" value="P_typ_ATPase_HD_dom"/>
</dbReference>
<protein>
    <recommendedName>
        <fullName evidence="8">P-type Zn(2+) transporter</fullName>
        <ecNumber evidence="8">7.2.2.12</ecNumber>
    </recommendedName>
</protein>
<evidence type="ECO:0000256" key="9">
    <source>
        <dbReference type="ARBA" id="ARBA00047308"/>
    </source>
</evidence>
<dbReference type="GO" id="GO:0016887">
    <property type="term" value="F:ATP hydrolysis activity"/>
    <property type="evidence" value="ECO:0007669"/>
    <property type="project" value="InterPro"/>
</dbReference>
<feature type="transmembrane region" description="Helical" evidence="10">
    <location>
        <begin position="256"/>
        <end position="278"/>
    </location>
</feature>
<dbReference type="SFLD" id="SFLDS00003">
    <property type="entry name" value="Haloacid_Dehalogenase"/>
    <property type="match status" value="1"/>
</dbReference>
<dbReference type="Pfam" id="PF00122">
    <property type="entry name" value="E1-E2_ATPase"/>
    <property type="match status" value="1"/>
</dbReference>
<evidence type="ECO:0000256" key="4">
    <source>
        <dbReference type="ARBA" id="ARBA00022723"/>
    </source>
</evidence>
<evidence type="ECO:0000256" key="8">
    <source>
        <dbReference type="ARBA" id="ARBA00039097"/>
    </source>
</evidence>
<evidence type="ECO:0000256" key="3">
    <source>
        <dbReference type="ARBA" id="ARBA00022692"/>
    </source>
</evidence>
<evidence type="ECO:0000313" key="13">
    <source>
        <dbReference type="Proteomes" id="UP000824108"/>
    </source>
</evidence>
<name>A0A9D2GXS1_9BACE</name>
<proteinExistence type="inferred from homology"/>
<reference evidence="12" key="2">
    <citation type="submission" date="2021-04" db="EMBL/GenBank/DDBJ databases">
        <authorList>
            <person name="Gilroy R."/>
        </authorList>
    </citation>
    <scope>NUCLEOTIDE SEQUENCE</scope>
    <source>
        <strain evidence="12">CHK118-2852</strain>
    </source>
</reference>
<dbReference type="InterPro" id="IPR023214">
    <property type="entry name" value="HAD_sf"/>
</dbReference>
<comment type="similarity">
    <text evidence="2 10">Belongs to the cation transport ATPase (P-type) (TC 3.A.3) family. Type IB subfamily.</text>
</comment>
<dbReference type="InterPro" id="IPR008250">
    <property type="entry name" value="ATPase_P-typ_transduc_dom_A_sf"/>
</dbReference>
<dbReference type="Proteomes" id="UP000824108">
    <property type="component" value="Unassembled WGS sequence"/>
</dbReference>
<dbReference type="InterPro" id="IPR059000">
    <property type="entry name" value="ATPase_P-type_domA"/>
</dbReference>
<sequence length="646" mass="70471">MSCQCCSHEHAHTAYCRQKSFIQEYGRMLLSGSLLAAGMILQTTETPLFQYRGAVLVWYLMAYLPVALPVLKEAWEELNRREYFNEFTLMFIATVGAFAIGEYPEGVAVMLFYSLGEHFQDKAVSKARRNIRSLLDIRPEKAAVIRNGQLVEVSPQEVQTEEVIEVKAGGRVPLDGTLCNESATFNTATLTGESLPRDIKKDEDVLAGMISTGRTVRIRVTRPFADSALSRILRLVQDAAERKAPAELFIRKFARIYTPAVTTLAVLIVLLPWLYSLFSGTFVYLFDDWLYRALVFLVVSCPCALVVSIPLSYFGGIGAASRQGILFKGGNYLDAISSINTVVFDKTGTLTRGEFEVQTCVPQPGISKERLIQLVASAEQDSTHPLAVGLMQYAKARQVKLLQATDVEEIAGCGVRAVMEGQTILVGNTRLLACEGIVYPPALQEARETTVVCAANGCYIGHLTLADTLKADARQAINDLKTLQIKNIQILSGDKQSIVTTFAKQLGIGQAYGDLLPEDKVKHIENLRQDNTCRIAFVGDGINDAPALALSHVGIAMGGWGSDAAIETADVVIQTDQPSRISTAIRAGRQTRRIVWQNILLALGVKIAVLALGAAGMATLWEAVFADVGVALLAVLNAIRIQKLIK</sequence>
<keyword evidence="7 10" id="KW-0472">Membrane</keyword>
<dbReference type="InterPro" id="IPR036412">
    <property type="entry name" value="HAD-like_sf"/>
</dbReference>
<evidence type="ECO:0000256" key="2">
    <source>
        <dbReference type="ARBA" id="ARBA00006024"/>
    </source>
</evidence>
<dbReference type="PRINTS" id="PR00119">
    <property type="entry name" value="CATATPASE"/>
</dbReference>
<dbReference type="GO" id="GO:0015086">
    <property type="term" value="F:cadmium ion transmembrane transporter activity"/>
    <property type="evidence" value="ECO:0007669"/>
    <property type="project" value="TreeGrafter"/>
</dbReference>
<evidence type="ECO:0000256" key="5">
    <source>
        <dbReference type="ARBA" id="ARBA00022967"/>
    </source>
</evidence>
<dbReference type="SFLD" id="SFLDG00002">
    <property type="entry name" value="C1.7:_P-type_atpase_like"/>
    <property type="match status" value="1"/>
</dbReference>
<dbReference type="PANTHER" id="PTHR48085:SF5">
    <property type="entry name" value="CADMIUM_ZINC-TRANSPORTING ATPASE HMA4-RELATED"/>
    <property type="match status" value="1"/>
</dbReference>
<dbReference type="SUPFAM" id="SSF81653">
    <property type="entry name" value="Calcium ATPase, transduction domain A"/>
    <property type="match status" value="1"/>
</dbReference>